<name>A0A9N9IC84_FUNMO</name>
<sequence length="50" mass="5947">MSARFREISARCDELEVLYEIAYEIERVALQKWKLLFKLIINLNICTGKD</sequence>
<gene>
    <name evidence="1" type="ORF">FMOSSE_LOCUS15498</name>
</gene>
<keyword evidence="2" id="KW-1185">Reference proteome</keyword>
<feature type="non-terminal residue" evidence="1">
    <location>
        <position position="50"/>
    </location>
</feature>
<organism evidence="1 2">
    <name type="scientific">Funneliformis mosseae</name>
    <name type="common">Endomycorrhizal fungus</name>
    <name type="synonym">Glomus mosseae</name>
    <dbReference type="NCBI Taxonomy" id="27381"/>
    <lineage>
        <taxon>Eukaryota</taxon>
        <taxon>Fungi</taxon>
        <taxon>Fungi incertae sedis</taxon>
        <taxon>Mucoromycota</taxon>
        <taxon>Glomeromycotina</taxon>
        <taxon>Glomeromycetes</taxon>
        <taxon>Glomerales</taxon>
        <taxon>Glomeraceae</taxon>
        <taxon>Funneliformis</taxon>
    </lineage>
</organism>
<proteinExistence type="predicted"/>
<evidence type="ECO:0000313" key="2">
    <source>
        <dbReference type="Proteomes" id="UP000789375"/>
    </source>
</evidence>
<evidence type="ECO:0000313" key="1">
    <source>
        <dbReference type="EMBL" id="CAG8728236.1"/>
    </source>
</evidence>
<accession>A0A9N9IC84</accession>
<dbReference type="EMBL" id="CAJVPP010015953">
    <property type="protein sequence ID" value="CAG8728236.1"/>
    <property type="molecule type" value="Genomic_DNA"/>
</dbReference>
<reference evidence="1" key="1">
    <citation type="submission" date="2021-06" db="EMBL/GenBank/DDBJ databases">
        <authorList>
            <person name="Kallberg Y."/>
            <person name="Tangrot J."/>
            <person name="Rosling A."/>
        </authorList>
    </citation>
    <scope>NUCLEOTIDE SEQUENCE</scope>
    <source>
        <strain evidence="1">87-6 pot B 2015</strain>
    </source>
</reference>
<dbReference type="AlphaFoldDB" id="A0A9N9IC84"/>
<protein>
    <submittedName>
        <fullName evidence="1">8953_t:CDS:1</fullName>
    </submittedName>
</protein>
<dbReference type="Proteomes" id="UP000789375">
    <property type="component" value="Unassembled WGS sequence"/>
</dbReference>
<comment type="caution">
    <text evidence="1">The sequence shown here is derived from an EMBL/GenBank/DDBJ whole genome shotgun (WGS) entry which is preliminary data.</text>
</comment>